<dbReference type="PANTHER" id="PTHR43861">
    <property type="entry name" value="TRANS-ACONITATE 2-METHYLTRANSFERASE-RELATED"/>
    <property type="match status" value="1"/>
</dbReference>
<accession>R1H4T1</accession>
<dbReference type="AlphaFoldDB" id="R1H4T1"/>
<evidence type="ECO:0000259" key="2">
    <source>
        <dbReference type="Pfam" id="PF13649"/>
    </source>
</evidence>
<dbReference type="PATRIC" id="fig|1268236.3.peg.1667"/>
<evidence type="ECO:0000256" key="1">
    <source>
        <dbReference type="ARBA" id="ARBA00022679"/>
    </source>
</evidence>
<dbReference type="Pfam" id="PF13649">
    <property type="entry name" value="Methyltransf_25"/>
    <property type="match status" value="1"/>
</dbReference>
<sequence length="208" mass="22610">MRDLALGPSPCYHGFLPYYPELPMSPATPLVLSARAPLYHCICQVLTPGAHLLDAGCGEGEDARHFQQSGYVVSAIELDLAMARRASRHGDLPVRVGDISTLHTVVPFDGIWACDLLPCLPASQRFAMLAKLASLLKTGGILYCNVPQGERLAPPEETDPLDTEASMAADELEMLASLSLHLVRQWQAPLPPKPATQAWRHLLLRKGS</sequence>
<dbReference type="SUPFAM" id="SSF53335">
    <property type="entry name" value="S-adenosyl-L-methionine-dependent methyltransferases"/>
    <property type="match status" value="1"/>
</dbReference>
<feature type="domain" description="Methyltransferase" evidence="2">
    <location>
        <begin position="53"/>
        <end position="140"/>
    </location>
</feature>
<proteinExistence type="predicted"/>
<gene>
    <name evidence="3" type="ORF">G113_08425</name>
</gene>
<organism evidence="3 4">
    <name type="scientific">Aeromonas molluscorum 848</name>
    <dbReference type="NCBI Taxonomy" id="1268236"/>
    <lineage>
        <taxon>Bacteria</taxon>
        <taxon>Pseudomonadati</taxon>
        <taxon>Pseudomonadota</taxon>
        <taxon>Gammaproteobacteria</taxon>
        <taxon>Aeromonadales</taxon>
        <taxon>Aeromonadaceae</taxon>
        <taxon>Aeromonas</taxon>
    </lineage>
</organism>
<comment type="caution">
    <text evidence="3">The sequence shown here is derived from an EMBL/GenBank/DDBJ whole genome shotgun (WGS) entry which is preliminary data.</text>
</comment>
<name>R1H4T1_9GAMM</name>
<keyword evidence="4" id="KW-1185">Reference proteome</keyword>
<keyword evidence="1" id="KW-0808">Transferase</keyword>
<dbReference type="InterPro" id="IPR029063">
    <property type="entry name" value="SAM-dependent_MTases_sf"/>
</dbReference>
<protein>
    <recommendedName>
        <fullName evidence="2">Methyltransferase domain-containing protein</fullName>
    </recommendedName>
</protein>
<reference evidence="3 4" key="1">
    <citation type="journal article" date="2013" name="Genome Announc.">
        <title>Draft Genome Sequence of Aeromonas molluscorum Strain 848TT, Isolated from Bivalve Molluscs.</title>
        <authorList>
            <person name="Spataro N."/>
            <person name="Farfan M."/>
            <person name="Albarral V."/>
            <person name="Sanglas A."/>
            <person name="Loren J.G."/>
            <person name="Fuste M.C."/>
            <person name="Bosch E."/>
        </authorList>
    </citation>
    <scope>NUCLEOTIDE SEQUENCE [LARGE SCALE GENOMIC DNA]</scope>
    <source>
        <strain evidence="3 4">848</strain>
    </source>
</reference>
<dbReference type="InterPro" id="IPR041698">
    <property type="entry name" value="Methyltransf_25"/>
</dbReference>
<dbReference type="Gene3D" id="3.40.50.150">
    <property type="entry name" value="Vaccinia Virus protein VP39"/>
    <property type="match status" value="1"/>
</dbReference>
<dbReference type="Proteomes" id="UP000013526">
    <property type="component" value="Unassembled WGS sequence"/>
</dbReference>
<dbReference type="GO" id="GO:0016740">
    <property type="term" value="F:transferase activity"/>
    <property type="evidence" value="ECO:0007669"/>
    <property type="project" value="UniProtKB-KW"/>
</dbReference>
<dbReference type="EMBL" id="AQGQ01000041">
    <property type="protein sequence ID" value="EOD55531.1"/>
    <property type="molecule type" value="Genomic_DNA"/>
</dbReference>
<evidence type="ECO:0000313" key="4">
    <source>
        <dbReference type="Proteomes" id="UP000013526"/>
    </source>
</evidence>
<evidence type="ECO:0000313" key="3">
    <source>
        <dbReference type="EMBL" id="EOD55531.1"/>
    </source>
</evidence>
<dbReference type="CDD" id="cd02440">
    <property type="entry name" value="AdoMet_MTases"/>
    <property type="match status" value="1"/>
</dbReference>